<dbReference type="InterPro" id="IPR005225">
    <property type="entry name" value="Small_GTP-bd"/>
</dbReference>
<evidence type="ECO:0000256" key="1">
    <source>
        <dbReference type="ARBA" id="ARBA00022741"/>
    </source>
</evidence>
<dbReference type="PRINTS" id="PR00449">
    <property type="entry name" value="RASTRNSFRMNG"/>
</dbReference>
<dbReference type="SMART" id="SM00174">
    <property type="entry name" value="RHO"/>
    <property type="match status" value="1"/>
</dbReference>
<evidence type="ECO:0000313" key="3">
    <source>
        <dbReference type="EMBL" id="KAK8892201.1"/>
    </source>
</evidence>
<gene>
    <name evidence="3" type="ORF">M9Y10_029424</name>
</gene>
<organism evidence="3 4">
    <name type="scientific">Tritrichomonas musculus</name>
    <dbReference type="NCBI Taxonomy" id="1915356"/>
    <lineage>
        <taxon>Eukaryota</taxon>
        <taxon>Metamonada</taxon>
        <taxon>Parabasalia</taxon>
        <taxon>Tritrichomonadida</taxon>
        <taxon>Tritrichomonadidae</taxon>
        <taxon>Tritrichomonas</taxon>
    </lineage>
</organism>
<dbReference type="PROSITE" id="PS51419">
    <property type="entry name" value="RAB"/>
    <property type="match status" value="1"/>
</dbReference>
<dbReference type="SMART" id="SM00173">
    <property type="entry name" value="RAS"/>
    <property type="match status" value="1"/>
</dbReference>
<dbReference type="PANTHER" id="PTHR47977">
    <property type="entry name" value="RAS-RELATED PROTEIN RAB"/>
    <property type="match status" value="1"/>
</dbReference>
<dbReference type="Proteomes" id="UP001470230">
    <property type="component" value="Unassembled WGS sequence"/>
</dbReference>
<evidence type="ECO:0000313" key="4">
    <source>
        <dbReference type="Proteomes" id="UP001470230"/>
    </source>
</evidence>
<dbReference type="SUPFAM" id="SSF52540">
    <property type="entry name" value="P-loop containing nucleoside triphosphate hydrolases"/>
    <property type="match status" value="1"/>
</dbReference>
<sequence>MSDKEPSYKVIFVGDTNVGKTCIINRAVLKTYSTDIPPTNITAYSKLSINVNSTQVNLSIHDMAGQETYRTVVPMYFQSTNAVVIVYSIENNSSFDDIDAWYQLVTDKLDKNETNIYLVANKADLYNDTNNSKFLTEKAGIDKAKNLGIPFLSVSAKNDTNIDELFDTISKECLGMSTHTNAKKCDLTENNNKKNYC</sequence>
<reference evidence="3 4" key="1">
    <citation type="submission" date="2024-04" db="EMBL/GenBank/DDBJ databases">
        <title>Tritrichomonas musculus Genome.</title>
        <authorList>
            <person name="Alves-Ferreira E."/>
            <person name="Grigg M."/>
            <person name="Lorenzi H."/>
            <person name="Galac M."/>
        </authorList>
    </citation>
    <scope>NUCLEOTIDE SEQUENCE [LARGE SCALE GENOMIC DNA]</scope>
    <source>
        <strain evidence="3 4">EAF2021</strain>
    </source>
</reference>
<dbReference type="NCBIfam" id="TIGR00231">
    <property type="entry name" value="small_GTP"/>
    <property type="match status" value="1"/>
</dbReference>
<dbReference type="Gene3D" id="3.40.50.300">
    <property type="entry name" value="P-loop containing nucleotide triphosphate hydrolases"/>
    <property type="match status" value="1"/>
</dbReference>
<protein>
    <recommendedName>
        <fullName evidence="5">Small GTP-binding protein</fullName>
    </recommendedName>
</protein>
<dbReference type="EMBL" id="JAPFFF010000004">
    <property type="protein sequence ID" value="KAK8892201.1"/>
    <property type="molecule type" value="Genomic_DNA"/>
</dbReference>
<dbReference type="Pfam" id="PF00071">
    <property type="entry name" value="Ras"/>
    <property type="match status" value="1"/>
</dbReference>
<accession>A0ABR2KMZ1</accession>
<evidence type="ECO:0008006" key="5">
    <source>
        <dbReference type="Google" id="ProtNLM"/>
    </source>
</evidence>
<keyword evidence="2" id="KW-0342">GTP-binding</keyword>
<dbReference type="InterPro" id="IPR050227">
    <property type="entry name" value="Rab"/>
</dbReference>
<keyword evidence="1" id="KW-0547">Nucleotide-binding</keyword>
<dbReference type="PROSITE" id="PS51421">
    <property type="entry name" value="RAS"/>
    <property type="match status" value="1"/>
</dbReference>
<keyword evidence="4" id="KW-1185">Reference proteome</keyword>
<evidence type="ECO:0000256" key="2">
    <source>
        <dbReference type="ARBA" id="ARBA00023134"/>
    </source>
</evidence>
<proteinExistence type="predicted"/>
<dbReference type="InterPro" id="IPR001806">
    <property type="entry name" value="Small_GTPase"/>
</dbReference>
<dbReference type="CDD" id="cd00154">
    <property type="entry name" value="Rab"/>
    <property type="match status" value="1"/>
</dbReference>
<dbReference type="SMART" id="SM00175">
    <property type="entry name" value="RAB"/>
    <property type="match status" value="1"/>
</dbReference>
<dbReference type="PROSITE" id="PS51420">
    <property type="entry name" value="RHO"/>
    <property type="match status" value="1"/>
</dbReference>
<name>A0ABR2KMZ1_9EUKA</name>
<dbReference type="InterPro" id="IPR027417">
    <property type="entry name" value="P-loop_NTPase"/>
</dbReference>
<comment type="caution">
    <text evidence="3">The sequence shown here is derived from an EMBL/GenBank/DDBJ whole genome shotgun (WGS) entry which is preliminary data.</text>
</comment>